<evidence type="ECO:0000313" key="2">
    <source>
        <dbReference type="Proteomes" id="UP000218554"/>
    </source>
</evidence>
<dbReference type="KEGG" id="pfuw:KF707C_2450"/>
<protein>
    <submittedName>
        <fullName evidence="1">Uncharacterized protein</fullName>
    </submittedName>
</protein>
<sequence>MPLPLLRSSHLTLFAVIAALFFALALWMSRQGADAEPMPWLTTWGTDVIEPLADDQLSLTQLAGQAPGELWLQPRAGGPRLVYRAQLDREEGAWRLEAQLGLTASEHESLARALGKSTDEQPLSGAMLDQLGGHRVAVLNLVPMAVIPAARIAASLGAPRLRLRTGEGEAWIYPRQGLSVHLLDDQVQLLHLVPREAMKH</sequence>
<keyword evidence="2" id="KW-1185">Reference proteome</keyword>
<dbReference type="EMBL" id="AP014862">
    <property type="protein sequence ID" value="BAU71933.1"/>
    <property type="molecule type" value="Genomic_DNA"/>
</dbReference>
<dbReference type="AlphaFoldDB" id="A0AAD1BVA3"/>
<proteinExistence type="predicted"/>
<evidence type="ECO:0000313" key="1">
    <source>
        <dbReference type="EMBL" id="BAU71933.1"/>
    </source>
</evidence>
<name>A0AAD1BVA3_METFU</name>
<organism evidence="1 2">
    <name type="scientific">Metapseudomonas furukawaii</name>
    <name type="common">Pseudomonas furukawaii</name>
    <dbReference type="NCBI Taxonomy" id="1149133"/>
    <lineage>
        <taxon>Bacteria</taxon>
        <taxon>Pseudomonadati</taxon>
        <taxon>Pseudomonadota</taxon>
        <taxon>Gammaproteobacteria</taxon>
        <taxon>Pseudomonadales</taxon>
        <taxon>Pseudomonadaceae</taxon>
        <taxon>Metapseudomonas</taxon>
    </lineage>
</organism>
<reference evidence="1 2" key="2">
    <citation type="journal article" date="2017" name="Int. J. Syst. Evol. Microbiol.">
        <title>Pseudomonas furukawaii sp. nov., a polychlorinated biphenyl-degrading bacterium isolated from biphenyl-contaminated soil in Japan.</title>
        <authorList>
            <person name="Kimura N."/>
            <person name="Watanabe T."/>
            <person name="Suenaga H."/>
            <person name="Fujihara H."/>
            <person name="Futagami T."/>
            <person name="Goto M."/>
            <person name="Hanada S."/>
            <person name="Hirose J."/>
        </authorList>
    </citation>
    <scope>NUCLEOTIDE SEQUENCE [LARGE SCALE GENOMIC DNA]</scope>
    <source>
        <strain evidence="2">DSM 10086 / NBRC 110670 / KF707</strain>
    </source>
</reference>
<dbReference type="Proteomes" id="UP000218554">
    <property type="component" value="Chromosome"/>
</dbReference>
<reference evidence="2" key="1">
    <citation type="submission" date="2015-05" db="EMBL/GenBank/DDBJ databases">
        <title>Draft genome sequencing of a biphenyl-degrading bacterium, Pseudomonas balearica KF707 (=NBRC110670).</title>
        <authorList>
            <person name="Kimura N."/>
            <person name="Hirose J."/>
            <person name="Watanabe T."/>
            <person name="Suenaga H."/>
            <person name="Fujihara H."/>
            <person name="Noguchi M."/>
            <person name="Hashimoto M."/>
            <person name="Shimodaira J."/>
            <person name="Tsuchikane K."/>
            <person name="Hosoyama A."/>
            <person name="Yamazoe A."/>
            <person name="Fujita N."/>
            <person name="Furukawa K."/>
        </authorList>
    </citation>
    <scope>NUCLEOTIDE SEQUENCE [LARGE SCALE GENOMIC DNA]</scope>
    <source>
        <strain evidence="2">DSM 10086 / NBRC 110670 / KF707</strain>
    </source>
</reference>
<gene>
    <name evidence="1" type="ORF">KF707C_2450</name>
</gene>
<dbReference type="RefSeq" id="WP_003455674.1">
    <property type="nucleotide sequence ID" value="NZ_AJMR01000224.1"/>
</dbReference>
<accession>A0AAD1BVA3</accession>